<evidence type="ECO:0000256" key="5">
    <source>
        <dbReference type="SAM" id="Phobius"/>
    </source>
</evidence>
<dbReference type="GO" id="GO:0016567">
    <property type="term" value="P:protein ubiquitination"/>
    <property type="evidence" value="ECO:0007669"/>
    <property type="project" value="UniProtKB-UniPathway"/>
</dbReference>
<dbReference type="AlphaFoldDB" id="A0A833R5T8"/>
<protein>
    <submittedName>
        <fullName evidence="7">RING-H2 finger protein ATL66-like protein</fullName>
    </submittedName>
</protein>
<evidence type="ECO:0000256" key="4">
    <source>
        <dbReference type="PROSITE-ProRule" id="PRU00175"/>
    </source>
</evidence>
<dbReference type="PANTHER" id="PTHR45798">
    <property type="entry name" value="RING-H2 FINGER PROTEIN ATL61-RELATED-RELATED"/>
    <property type="match status" value="1"/>
</dbReference>
<dbReference type="Gene3D" id="3.30.40.10">
    <property type="entry name" value="Zinc/RING finger domain, C3HC4 (zinc finger)"/>
    <property type="match status" value="1"/>
</dbReference>
<evidence type="ECO:0000313" key="8">
    <source>
        <dbReference type="Proteomes" id="UP000623129"/>
    </source>
</evidence>
<evidence type="ECO:0000256" key="2">
    <source>
        <dbReference type="ARBA" id="ARBA00022771"/>
    </source>
</evidence>
<proteinExistence type="predicted"/>
<keyword evidence="5" id="KW-0812">Transmembrane</keyword>
<evidence type="ECO:0000256" key="1">
    <source>
        <dbReference type="ARBA" id="ARBA00022723"/>
    </source>
</evidence>
<keyword evidence="8" id="KW-1185">Reference proteome</keyword>
<dbReference type="EMBL" id="SWLB01000011">
    <property type="protein sequence ID" value="KAF3332317.1"/>
    <property type="molecule type" value="Genomic_DNA"/>
</dbReference>
<dbReference type="InterPro" id="IPR013083">
    <property type="entry name" value="Znf_RING/FYVE/PHD"/>
</dbReference>
<evidence type="ECO:0000259" key="6">
    <source>
        <dbReference type="PROSITE" id="PS50089"/>
    </source>
</evidence>
<dbReference type="SUPFAM" id="SSF57850">
    <property type="entry name" value="RING/U-box"/>
    <property type="match status" value="1"/>
</dbReference>
<dbReference type="PANTHER" id="PTHR45798:SF97">
    <property type="entry name" value="ALCOHOL-SENSITIVE RING FINGER PROTEIN 1"/>
    <property type="match status" value="1"/>
</dbReference>
<comment type="caution">
    <text evidence="7">The sequence shown here is derived from an EMBL/GenBank/DDBJ whole genome shotgun (WGS) entry which is preliminary data.</text>
</comment>
<keyword evidence="5" id="KW-1133">Transmembrane helix</keyword>
<dbReference type="UniPathway" id="UPA00143"/>
<feature type="domain" description="RING-type" evidence="6">
    <location>
        <begin position="125"/>
        <end position="165"/>
    </location>
</feature>
<dbReference type="GO" id="GO:0008270">
    <property type="term" value="F:zinc ion binding"/>
    <property type="evidence" value="ECO:0007669"/>
    <property type="project" value="UniProtKB-KW"/>
</dbReference>
<reference evidence="7" key="1">
    <citation type="submission" date="2020-01" db="EMBL/GenBank/DDBJ databases">
        <title>Genome sequence of Kobresia littledalei, the first chromosome-level genome in the family Cyperaceae.</title>
        <authorList>
            <person name="Qu G."/>
        </authorList>
    </citation>
    <scope>NUCLEOTIDE SEQUENCE</scope>
    <source>
        <strain evidence="7">C.B.Clarke</strain>
        <tissue evidence="7">Leaf</tissue>
    </source>
</reference>
<sequence>MLIFSPFCFVQSHSFTRDDTPPPPPPLYHFGNVHDIGDSGSRSLYFCITVGICSVNVGAVLLYIWLRWRRVGHAGAGLAVLDLELAPPSVPPHAHGLGLAAIGAFPMVAYPPPARRSGEVPDSACPICLEDFSTGVEIRVLPCHHYYHPTCIEAALLLRPTCPYCGQSLTAVDKGWSFSQSVIVAKKEKKFVCVSSGDI</sequence>
<evidence type="ECO:0000313" key="7">
    <source>
        <dbReference type="EMBL" id="KAF3332317.1"/>
    </source>
</evidence>
<evidence type="ECO:0000256" key="3">
    <source>
        <dbReference type="ARBA" id="ARBA00022833"/>
    </source>
</evidence>
<keyword evidence="1" id="KW-0479">Metal-binding</keyword>
<dbReference type="Proteomes" id="UP000623129">
    <property type="component" value="Unassembled WGS sequence"/>
</dbReference>
<keyword evidence="5" id="KW-0472">Membrane</keyword>
<gene>
    <name evidence="7" type="ORF">FCM35_KLT01894</name>
</gene>
<dbReference type="OrthoDB" id="21204at2759"/>
<accession>A0A833R5T8</accession>
<dbReference type="Pfam" id="PF13639">
    <property type="entry name" value="zf-RING_2"/>
    <property type="match status" value="1"/>
</dbReference>
<dbReference type="PROSITE" id="PS50089">
    <property type="entry name" value="ZF_RING_2"/>
    <property type="match status" value="1"/>
</dbReference>
<dbReference type="InterPro" id="IPR052788">
    <property type="entry name" value="RING-type_E3_ligase_ATL"/>
</dbReference>
<name>A0A833R5T8_9POAL</name>
<organism evidence="7 8">
    <name type="scientific">Carex littledalei</name>
    <dbReference type="NCBI Taxonomy" id="544730"/>
    <lineage>
        <taxon>Eukaryota</taxon>
        <taxon>Viridiplantae</taxon>
        <taxon>Streptophyta</taxon>
        <taxon>Embryophyta</taxon>
        <taxon>Tracheophyta</taxon>
        <taxon>Spermatophyta</taxon>
        <taxon>Magnoliopsida</taxon>
        <taxon>Liliopsida</taxon>
        <taxon>Poales</taxon>
        <taxon>Cyperaceae</taxon>
        <taxon>Cyperoideae</taxon>
        <taxon>Cariceae</taxon>
        <taxon>Carex</taxon>
        <taxon>Carex subgen. Euthyceras</taxon>
    </lineage>
</organism>
<feature type="transmembrane region" description="Helical" evidence="5">
    <location>
        <begin position="43"/>
        <end position="66"/>
    </location>
</feature>
<keyword evidence="2 4" id="KW-0863">Zinc-finger</keyword>
<dbReference type="SMART" id="SM00184">
    <property type="entry name" value="RING"/>
    <property type="match status" value="1"/>
</dbReference>
<dbReference type="InterPro" id="IPR001841">
    <property type="entry name" value="Znf_RING"/>
</dbReference>
<keyword evidence="3" id="KW-0862">Zinc</keyword>